<name>A0A067Z3K3_GLUOY</name>
<accession>A0A067Z3K3</accession>
<dbReference type="EMBL" id="CP004373">
    <property type="protein sequence ID" value="AHK70155.1"/>
    <property type="molecule type" value="Genomic_DNA"/>
</dbReference>
<dbReference type="GeneID" id="56904477"/>
<protein>
    <recommendedName>
        <fullName evidence="1">HNH nuclease domain-containing protein</fullName>
    </recommendedName>
</protein>
<evidence type="ECO:0000259" key="1">
    <source>
        <dbReference type="Pfam" id="PF13391"/>
    </source>
</evidence>
<dbReference type="RefSeq" id="WP_080691868.1">
    <property type="nucleotide sequence ID" value="NZ_CP004373.1"/>
</dbReference>
<dbReference type="AlphaFoldDB" id="A0A067Z3K3"/>
<dbReference type="Proteomes" id="UP000031656">
    <property type="component" value="Chromosome"/>
</dbReference>
<dbReference type="KEGG" id="goy:GLS_c02320"/>
<evidence type="ECO:0000313" key="3">
    <source>
        <dbReference type="Proteomes" id="UP000031656"/>
    </source>
</evidence>
<evidence type="ECO:0000313" key="2">
    <source>
        <dbReference type="EMBL" id="AHK70155.1"/>
    </source>
</evidence>
<sequence>MLSREEIQDRLREKGYARAHDSWAYADEYKVGVRYIYIASIKRKHTFLVVDRPTYGVLFQREISGVLLDKEIKNADFRKFEEKNATGSYVGFYVNFETLPAFEKFLDVVSGQEAHEDAGSLDIEDINNSPRLTPTQKQALINARIGQGIFREELIEHWGGKCAVTGVSVLELLRASHIKPWAIASDNERLDPNNGLLLIATLDAAFDKHLISFSDDGEMLLSERLGTGGYALLGVSPDARLLKALNSQQKAHLREHRMKLR</sequence>
<feature type="domain" description="HNH nuclease" evidence="1">
    <location>
        <begin position="162"/>
        <end position="213"/>
    </location>
</feature>
<dbReference type="REBASE" id="88731">
    <property type="entry name" value="Gox3504ORF2320P"/>
</dbReference>
<proteinExistence type="predicted"/>
<reference evidence="2 3" key="1">
    <citation type="journal article" date="2015" name="Appl. Microbiol. Biotechnol.">
        <title>The consequence of an additional NADH dehydrogenase paralog on the growth of Gluconobacter oxydans DSM3504.</title>
        <authorList>
            <person name="Kostner D."/>
            <person name="Luchterhand B."/>
            <person name="Junker A."/>
            <person name="Volland S."/>
            <person name="Daniel R."/>
            <person name="Buchs J."/>
            <person name="Liebl W."/>
            <person name="Ehrenreich A."/>
        </authorList>
    </citation>
    <scope>NUCLEOTIDE SEQUENCE [LARGE SCALE GENOMIC DNA]</scope>
    <source>
        <strain evidence="2">DSM 3504</strain>
    </source>
</reference>
<gene>
    <name evidence="2" type="ORF">GLS_c02320</name>
</gene>
<dbReference type="InterPro" id="IPR003615">
    <property type="entry name" value="HNH_nuc"/>
</dbReference>
<dbReference type="HOGENOM" id="CLU_1064618_0_0_5"/>
<dbReference type="Pfam" id="PF13391">
    <property type="entry name" value="HNH_2"/>
    <property type="match status" value="1"/>
</dbReference>
<organism evidence="2 3">
    <name type="scientific">Gluconobacter oxydans DSM 3504</name>
    <dbReference type="NCBI Taxonomy" id="1288313"/>
    <lineage>
        <taxon>Bacteria</taxon>
        <taxon>Pseudomonadati</taxon>
        <taxon>Pseudomonadota</taxon>
        <taxon>Alphaproteobacteria</taxon>
        <taxon>Acetobacterales</taxon>
        <taxon>Acetobacteraceae</taxon>
        <taxon>Gluconobacter</taxon>
    </lineage>
</organism>